<dbReference type="KEGG" id="phao:HF685_12020"/>
<dbReference type="Pfam" id="PF04116">
    <property type="entry name" value="FA_hydroxylase"/>
    <property type="match status" value="1"/>
</dbReference>
<keyword evidence="5" id="KW-0443">Lipid metabolism</keyword>
<dbReference type="PANTHER" id="PTHR21624">
    <property type="entry name" value="STEROL DESATURASE-RELATED PROTEIN"/>
    <property type="match status" value="1"/>
</dbReference>
<dbReference type="RefSeq" id="WP_168820189.1">
    <property type="nucleotide sequence ID" value="NZ_CP051217.1"/>
</dbReference>
<dbReference type="GO" id="GO:0006643">
    <property type="term" value="P:membrane lipid metabolic process"/>
    <property type="evidence" value="ECO:0007669"/>
    <property type="project" value="TreeGrafter"/>
</dbReference>
<evidence type="ECO:0000313" key="10">
    <source>
        <dbReference type="Proteomes" id="UP000501600"/>
    </source>
</evidence>
<proteinExistence type="predicted"/>
<evidence type="ECO:0000256" key="7">
    <source>
        <dbReference type="SAM" id="Phobius"/>
    </source>
</evidence>
<evidence type="ECO:0000256" key="2">
    <source>
        <dbReference type="ARBA" id="ARBA00022692"/>
    </source>
</evidence>
<evidence type="ECO:0000256" key="6">
    <source>
        <dbReference type="ARBA" id="ARBA00023136"/>
    </source>
</evidence>
<feature type="transmembrane region" description="Helical" evidence="7">
    <location>
        <begin position="48"/>
        <end position="68"/>
    </location>
</feature>
<keyword evidence="2 7" id="KW-0812">Transmembrane</keyword>
<dbReference type="GO" id="GO:0050479">
    <property type="term" value="F:glyceryl-ether monooxygenase activity"/>
    <property type="evidence" value="ECO:0007669"/>
    <property type="project" value="TreeGrafter"/>
</dbReference>
<feature type="domain" description="Fatty acid hydroxylase" evidence="8">
    <location>
        <begin position="89"/>
        <end position="223"/>
    </location>
</feature>
<dbReference type="GO" id="GO:0012505">
    <property type="term" value="C:endomembrane system"/>
    <property type="evidence" value="ECO:0007669"/>
    <property type="project" value="UniProtKB-SubCell"/>
</dbReference>
<dbReference type="InterPro" id="IPR006694">
    <property type="entry name" value="Fatty_acid_hydroxylase"/>
</dbReference>
<dbReference type="GO" id="GO:0008610">
    <property type="term" value="P:lipid biosynthetic process"/>
    <property type="evidence" value="ECO:0007669"/>
    <property type="project" value="InterPro"/>
</dbReference>
<keyword evidence="3 7" id="KW-1133">Transmembrane helix</keyword>
<feature type="transmembrane region" description="Helical" evidence="7">
    <location>
        <begin position="74"/>
        <end position="100"/>
    </location>
</feature>
<dbReference type="AlphaFoldDB" id="A0A6H2DQ84"/>
<reference evidence="9 10" key="1">
    <citation type="submission" date="2020-04" db="EMBL/GenBank/DDBJ databases">
        <title>Genome sequence for Sphingorhabdus sp. strain M1.</title>
        <authorList>
            <person name="Park S.-J."/>
        </authorList>
    </citation>
    <scope>NUCLEOTIDE SEQUENCE [LARGE SCALE GENOMIC DNA]</scope>
    <source>
        <strain evidence="9 10">JK6</strain>
    </source>
</reference>
<evidence type="ECO:0000256" key="5">
    <source>
        <dbReference type="ARBA" id="ARBA00023098"/>
    </source>
</evidence>
<evidence type="ECO:0000313" key="9">
    <source>
        <dbReference type="EMBL" id="QJB69921.1"/>
    </source>
</evidence>
<protein>
    <submittedName>
        <fullName evidence="9">Sterol desaturase family protein</fullName>
    </submittedName>
</protein>
<dbReference type="GO" id="GO:0005506">
    <property type="term" value="F:iron ion binding"/>
    <property type="evidence" value="ECO:0007669"/>
    <property type="project" value="InterPro"/>
</dbReference>
<sequence>MEIASSMSAVGIILTSIIILSLVEALIPLRRRSDWSKRHLAPNLVMTFLTFATNLIFNIPFLFGLVWLQSRGWGLFNAVTLPTAITLLGTVIILDFAWYLTHVSMHKIPSFWRVHAVHHSDPIVDVTTTVRQHPLEGVIRYLFLAAFAFSFGVPPAGFAIYRIWSVLYGQFEHANIRLPQWLDTAITFIAASPNMHKIHHSANQRYTDTNYSSILNWDRLFGTFVPSKFGTDVRYGLDGYYTEKQQSVAGMLVLPFHKNLSNNLMGEHNEDEQ</sequence>
<evidence type="ECO:0000259" key="8">
    <source>
        <dbReference type="Pfam" id="PF04116"/>
    </source>
</evidence>
<accession>A0A6H2DQ84</accession>
<keyword evidence="10" id="KW-1185">Reference proteome</keyword>
<keyword evidence="6 7" id="KW-0472">Membrane</keyword>
<dbReference type="PANTHER" id="PTHR21624:SF1">
    <property type="entry name" value="ALKYLGLYCEROL MONOOXYGENASE"/>
    <property type="match status" value="1"/>
</dbReference>
<dbReference type="GO" id="GO:0016020">
    <property type="term" value="C:membrane"/>
    <property type="evidence" value="ECO:0007669"/>
    <property type="project" value="GOC"/>
</dbReference>
<evidence type="ECO:0000256" key="1">
    <source>
        <dbReference type="ARBA" id="ARBA00004127"/>
    </source>
</evidence>
<evidence type="ECO:0000256" key="3">
    <source>
        <dbReference type="ARBA" id="ARBA00022989"/>
    </source>
</evidence>
<keyword evidence="4" id="KW-0560">Oxidoreductase</keyword>
<dbReference type="Proteomes" id="UP000501600">
    <property type="component" value="Chromosome"/>
</dbReference>
<comment type="subcellular location">
    <subcellularLocation>
        <location evidence="1">Endomembrane system</location>
        <topology evidence="1">Multi-pass membrane protein</topology>
    </subcellularLocation>
</comment>
<organism evidence="9 10">
    <name type="scientific">Parasphingorhabdus halotolerans</name>
    <dbReference type="NCBI Taxonomy" id="2725558"/>
    <lineage>
        <taxon>Bacteria</taxon>
        <taxon>Pseudomonadati</taxon>
        <taxon>Pseudomonadota</taxon>
        <taxon>Alphaproteobacteria</taxon>
        <taxon>Sphingomonadales</taxon>
        <taxon>Sphingomonadaceae</taxon>
        <taxon>Parasphingorhabdus</taxon>
    </lineage>
</organism>
<dbReference type="InterPro" id="IPR051689">
    <property type="entry name" value="Sterol_desaturase/TMEM195"/>
</dbReference>
<feature type="transmembrane region" description="Helical" evidence="7">
    <location>
        <begin position="141"/>
        <end position="164"/>
    </location>
</feature>
<name>A0A6H2DQ84_9SPHN</name>
<evidence type="ECO:0000256" key="4">
    <source>
        <dbReference type="ARBA" id="ARBA00023002"/>
    </source>
</evidence>
<dbReference type="EMBL" id="CP051217">
    <property type="protein sequence ID" value="QJB69921.1"/>
    <property type="molecule type" value="Genomic_DNA"/>
</dbReference>
<gene>
    <name evidence="9" type="ORF">HF685_12020</name>
</gene>
<feature type="transmembrane region" description="Helical" evidence="7">
    <location>
        <begin position="6"/>
        <end position="27"/>
    </location>
</feature>